<accession>A0A3R8S6A6</accession>
<name>A0A3R8S6A6_9BURK</name>
<dbReference type="InterPro" id="IPR021268">
    <property type="entry name" value="DUF2845"/>
</dbReference>
<reference evidence="2 3" key="1">
    <citation type="submission" date="2018-12" db="EMBL/GenBank/DDBJ databases">
        <title>The whole draft genome of Aquabacterium sp. SJQ9.</title>
        <authorList>
            <person name="Sun L."/>
            <person name="Gao X."/>
            <person name="Chen W."/>
            <person name="Huang K."/>
        </authorList>
    </citation>
    <scope>NUCLEOTIDE SEQUENCE [LARGE SCALE GENOMIC DNA]</scope>
    <source>
        <strain evidence="2 3">SJQ9</strain>
    </source>
</reference>
<comment type="caution">
    <text evidence="2">The sequence shown here is derived from an EMBL/GenBank/DDBJ whole genome shotgun (WGS) entry which is preliminary data.</text>
</comment>
<dbReference type="AlphaFoldDB" id="A0A3R8S6A6"/>
<organism evidence="2 3">
    <name type="scientific">Aquabacterium soli</name>
    <dbReference type="NCBI Taxonomy" id="2493092"/>
    <lineage>
        <taxon>Bacteria</taxon>
        <taxon>Pseudomonadati</taxon>
        <taxon>Pseudomonadota</taxon>
        <taxon>Betaproteobacteria</taxon>
        <taxon>Burkholderiales</taxon>
        <taxon>Aquabacterium</taxon>
    </lineage>
</organism>
<protein>
    <submittedName>
        <fullName evidence="2">DUF2845 domain-containing protein</fullName>
    </submittedName>
</protein>
<dbReference type="Pfam" id="PF11006">
    <property type="entry name" value="DUF2845"/>
    <property type="match status" value="1"/>
</dbReference>
<keyword evidence="1" id="KW-0732">Signal</keyword>
<feature type="signal peptide" evidence="1">
    <location>
        <begin position="1"/>
        <end position="22"/>
    </location>
</feature>
<sequence>MEHARLCLVAITALLASASSLAETRSFRCKQDLVQLGDSKATALSRCGEPVMKDSFCRKPHQPVAASSASPRGTTVIVNTGCDNVDDWTYNPGVGQFMTTLRFEDGVLTSIKYGPRVR</sequence>
<proteinExistence type="predicted"/>
<gene>
    <name evidence="2" type="ORF">EIP75_15510</name>
</gene>
<evidence type="ECO:0000256" key="1">
    <source>
        <dbReference type="SAM" id="SignalP"/>
    </source>
</evidence>
<evidence type="ECO:0000313" key="3">
    <source>
        <dbReference type="Proteomes" id="UP000269265"/>
    </source>
</evidence>
<feature type="chain" id="PRO_5018634964" evidence="1">
    <location>
        <begin position="23"/>
        <end position="118"/>
    </location>
</feature>
<dbReference type="RefSeq" id="WP_125244187.1">
    <property type="nucleotide sequence ID" value="NZ_RSED01000012.1"/>
</dbReference>
<dbReference type="OrthoDB" id="8906462at2"/>
<dbReference type="Proteomes" id="UP000269265">
    <property type="component" value="Unassembled WGS sequence"/>
</dbReference>
<keyword evidence="3" id="KW-1185">Reference proteome</keyword>
<evidence type="ECO:0000313" key="2">
    <source>
        <dbReference type="EMBL" id="RRS03358.1"/>
    </source>
</evidence>
<dbReference type="EMBL" id="RSED01000012">
    <property type="protein sequence ID" value="RRS03358.1"/>
    <property type="molecule type" value="Genomic_DNA"/>
</dbReference>